<feature type="transmembrane region" description="Helical" evidence="1">
    <location>
        <begin position="418"/>
        <end position="440"/>
    </location>
</feature>
<feature type="transmembrane region" description="Helical" evidence="1">
    <location>
        <begin position="21"/>
        <end position="43"/>
    </location>
</feature>
<sequence length="459" mass="48780">MNAWRQLLVQTVLRHRAQGPLWQTWSLLGALLLTLAGLLSGVLPPQVAAILAGVLVFAVTLWWWALFLQTAMRLNTPAAACLVPGMRRRLMTLTAALWIIGSLPQAALFGAASGHFGYGWLLSTALLLFIAICCRYLWLAFLPSPLWLVNQASGNPAMVMVASLRSAGEAVVVSAGMLLLVVLGGMVLRLVFPRGGDAHHRIGECIERRTRNLKQGGLVPADGGMSRMLGIVYRARLTARGSAGARLLDALGARAHWGWPVMGIAAIAAAALAWRALAEPATMRIFMPMVLMAMLLLVITHVEAVLAALKGSAVEQGILRLVPAAPPVRDLNRQLALALLARFGIVWCAYLACSIVVVVTTTQPWGAWLCCTAMSVAIAPALLRDHARHPGWPLSQWTAGAVMLVMLSLGGMVEHGAIAIGLVTAVATALLAGTAIALAWRWRRAIAAAPAFPAGRLAA</sequence>
<feature type="transmembrane region" description="Helical" evidence="1">
    <location>
        <begin position="170"/>
        <end position="192"/>
    </location>
</feature>
<evidence type="ECO:0000256" key="1">
    <source>
        <dbReference type="SAM" id="Phobius"/>
    </source>
</evidence>
<dbReference type="EMBL" id="WNWM01000002">
    <property type="protein sequence ID" value="MUI15715.1"/>
    <property type="molecule type" value="Genomic_DNA"/>
</dbReference>
<accession>A0A6I3XVG6</accession>
<keyword evidence="1" id="KW-1133">Transmembrane helix</keyword>
<keyword evidence="3" id="KW-1185">Reference proteome</keyword>
<comment type="caution">
    <text evidence="2">The sequence shown here is derived from an EMBL/GenBank/DDBJ whole genome shotgun (WGS) entry which is preliminary data.</text>
</comment>
<name>A0A6I3XVG6_9BURK</name>
<feature type="transmembrane region" description="Helical" evidence="1">
    <location>
        <begin position="118"/>
        <end position="138"/>
    </location>
</feature>
<feature type="transmembrane region" description="Helical" evidence="1">
    <location>
        <begin position="289"/>
        <end position="309"/>
    </location>
</feature>
<protein>
    <submittedName>
        <fullName evidence="2">Uncharacterized protein</fullName>
    </submittedName>
</protein>
<evidence type="ECO:0000313" key="3">
    <source>
        <dbReference type="Proteomes" id="UP000431684"/>
    </source>
</evidence>
<keyword evidence="1" id="KW-0812">Transmembrane</keyword>
<reference evidence="2 3" key="1">
    <citation type="submission" date="2019-11" db="EMBL/GenBank/DDBJ databases">
        <title>Draft Genome Sequences of Six Type Strains of the Genus Massilia.</title>
        <authorList>
            <person name="Miess H."/>
            <person name="Frediansyah A."/>
            <person name="Goeker M."/>
            <person name="Gross H."/>
        </authorList>
    </citation>
    <scope>NUCLEOTIDE SEQUENCE [LARGE SCALE GENOMIC DNA]</scope>
    <source>
        <strain evidence="2 3">DSM 17513</strain>
    </source>
</reference>
<feature type="transmembrane region" description="Helical" evidence="1">
    <location>
        <begin position="90"/>
        <end position="112"/>
    </location>
</feature>
<dbReference type="Proteomes" id="UP000431684">
    <property type="component" value="Unassembled WGS sequence"/>
</dbReference>
<gene>
    <name evidence="2" type="ORF">GJV26_25145</name>
</gene>
<keyword evidence="1" id="KW-0472">Membrane</keyword>
<feature type="transmembrane region" description="Helical" evidence="1">
    <location>
        <begin position="339"/>
        <end position="359"/>
    </location>
</feature>
<dbReference type="AlphaFoldDB" id="A0A6I3XVG6"/>
<feature type="transmembrane region" description="Helical" evidence="1">
    <location>
        <begin position="257"/>
        <end position="277"/>
    </location>
</feature>
<dbReference type="RefSeq" id="WP_155711367.1">
    <property type="nucleotide sequence ID" value="NZ_BMWU01000010.1"/>
</dbReference>
<organism evidence="2 3">
    <name type="scientific">Pseudoduganella dura</name>
    <dbReference type="NCBI Taxonomy" id="321982"/>
    <lineage>
        <taxon>Bacteria</taxon>
        <taxon>Pseudomonadati</taxon>
        <taxon>Pseudomonadota</taxon>
        <taxon>Betaproteobacteria</taxon>
        <taxon>Burkholderiales</taxon>
        <taxon>Oxalobacteraceae</taxon>
        <taxon>Telluria group</taxon>
        <taxon>Pseudoduganella</taxon>
    </lineage>
</organism>
<evidence type="ECO:0000313" key="2">
    <source>
        <dbReference type="EMBL" id="MUI15715.1"/>
    </source>
</evidence>
<feature type="transmembrane region" description="Helical" evidence="1">
    <location>
        <begin position="49"/>
        <end position="69"/>
    </location>
</feature>
<proteinExistence type="predicted"/>
<feature type="transmembrane region" description="Helical" evidence="1">
    <location>
        <begin position="365"/>
        <end position="382"/>
    </location>
</feature>
<dbReference type="OrthoDB" id="8750340at2"/>